<dbReference type="KEGG" id="mcad:Pan265_14830"/>
<dbReference type="OrthoDB" id="9806941at2"/>
<comment type="function">
    <text evidence="10">FliM is one of three proteins (FliG, FliN, FliM) that forms the rotor-mounted switch complex (C ring), located at the base of the basal body. This complex interacts with the CheY and CheZ chemotaxis proteins, in addition to contacting components of the motor that determine the direction of flagellar rotation.</text>
</comment>
<dbReference type="GO" id="GO:0005886">
    <property type="term" value="C:plasma membrane"/>
    <property type="evidence" value="ECO:0007669"/>
    <property type="project" value="UniProtKB-SubCell"/>
</dbReference>
<dbReference type="Pfam" id="PF02154">
    <property type="entry name" value="FliM"/>
    <property type="match status" value="1"/>
</dbReference>
<dbReference type="AlphaFoldDB" id="A0A518BXC1"/>
<evidence type="ECO:0000256" key="7">
    <source>
        <dbReference type="ARBA" id="ARBA00022779"/>
    </source>
</evidence>
<keyword evidence="5" id="KW-1003">Cell membrane</keyword>
<evidence type="ECO:0000256" key="3">
    <source>
        <dbReference type="ARBA" id="ARBA00011049"/>
    </source>
</evidence>
<accession>A0A518BXC1</accession>
<dbReference type="GO" id="GO:0003774">
    <property type="term" value="F:cytoskeletal motor activity"/>
    <property type="evidence" value="ECO:0007669"/>
    <property type="project" value="InterPro"/>
</dbReference>
<dbReference type="RefSeq" id="WP_145445768.1">
    <property type="nucleotide sequence ID" value="NZ_CP036280.1"/>
</dbReference>
<dbReference type="Pfam" id="PF01052">
    <property type="entry name" value="FliMN_C"/>
    <property type="match status" value="1"/>
</dbReference>
<evidence type="ECO:0000256" key="6">
    <source>
        <dbReference type="ARBA" id="ARBA00022500"/>
    </source>
</evidence>
<keyword evidence="14" id="KW-1185">Reference proteome</keyword>
<proteinExistence type="inferred from homology"/>
<keyword evidence="7" id="KW-0283">Flagellar rotation</keyword>
<dbReference type="PANTHER" id="PTHR30034">
    <property type="entry name" value="FLAGELLAR MOTOR SWITCH PROTEIN FLIM"/>
    <property type="match status" value="1"/>
</dbReference>
<dbReference type="GO" id="GO:0009425">
    <property type="term" value="C:bacterial-type flagellum basal body"/>
    <property type="evidence" value="ECO:0007669"/>
    <property type="project" value="UniProtKB-SubCell"/>
</dbReference>
<dbReference type="Proteomes" id="UP000320386">
    <property type="component" value="Chromosome"/>
</dbReference>
<keyword evidence="13" id="KW-0966">Cell projection</keyword>
<dbReference type="InterPro" id="IPR036429">
    <property type="entry name" value="SpoA-like_sf"/>
</dbReference>
<evidence type="ECO:0000256" key="5">
    <source>
        <dbReference type="ARBA" id="ARBA00022475"/>
    </source>
</evidence>
<gene>
    <name evidence="13" type="primary">fliM</name>
    <name evidence="13" type="ORF">Pan265_14830</name>
</gene>
<dbReference type="SUPFAM" id="SSF101801">
    <property type="entry name" value="Surface presentation of antigens (SPOA)"/>
    <property type="match status" value="1"/>
</dbReference>
<keyword evidence="9" id="KW-0975">Bacterial flagellum</keyword>
<dbReference type="InterPro" id="IPR001543">
    <property type="entry name" value="FliN-like_C"/>
</dbReference>
<dbReference type="GO" id="GO:0071978">
    <property type="term" value="P:bacterial-type flagellum-dependent swarming motility"/>
    <property type="evidence" value="ECO:0007669"/>
    <property type="project" value="TreeGrafter"/>
</dbReference>
<dbReference type="SUPFAM" id="SSF103039">
    <property type="entry name" value="CheC-like"/>
    <property type="match status" value="1"/>
</dbReference>
<dbReference type="PANTHER" id="PTHR30034:SF6">
    <property type="entry name" value="YOP PROTEINS TRANSLOCATION PROTEIN Q"/>
    <property type="match status" value="1"/>
</dbReference>
<evidence type="ECO:0000256" key="2">
    <source>
        <dbReference type="ARBA" id="ARBA00004202"/>
    </source>
</evidence>
<dbReference type="InterPro" id="IPR001689">
    <property type="entry name" value="Flag_FliM"/>
</dbReference>
<organism evidence="13 14">
    <name type="scientific">Mucisphaera calidilacus</name>
    <dbReference type="NCBI Taxonomy" id="2527982"/>
    <lineage>
        <taxon>Bacteria</taxon>
        <taxon>Pseudomonadati</taxon>
        <taxon>Planctomycetota</taxon>
        <taxon>Phycisphaerae</taxon>
        <taxon>Phycisphaerales</taxon>
        <taxon>Phycisphaeraceae</taxon>
        <taxon>Mucisphaera</taxon>
    </lineage>
</organism>
<dbReference type="NCBIfam" id="TIGR01397">
    <property type="entry name" value="fliM_switch"/>
    <property type="match status" value="1"/>
</dbReference>
<dbReference type="Gene3D" id="3.40.1550.10">
    <property type="entry name" value="CheC-like"/>
    <property type="match status" value="1"/>
</dbReference>
<reference evidence="13 14" key="1">
    <citation type="submission" date="2019-02" db="EMBL/GenBank/DDBJ databases">
        <title>Deep-cultivation of Planctomycetes and their phenomic and genomic characterization uncovers novel biology.</title>
        <authorList>
            <person name="Wiegand S."/>
            <person name="Jogler M."/>
            <person name="Boedeker C."/>
            <person name="Pinto D."/>
            <person name="Vollmers J."/>
            <person name="Rivas-Marin E."/>
            <person name="Kohn T."/>
            <person name="Peeters S.H."/>
            <person name="Heuer A."/>
            <person name="Rast P."/>
            <person name="Oberbeckmann S."/>
            <person name="Bunk B."/>
            <person name="Jeske O."/>
            <person name="Meyerdierks A."/>
            <person name="Storesund J.E."/>
            <person name="Kallscheuer N."/>
            <person name="Luecker S."/>
            <person name="Lage O.M."/>
            <person name="Pohl T."/>
            <person name="Merkel B.J."/>
            <person name="Hornburger P."/>
            <person name="Mueller R.-W."/>
            <person name="Bruemmer F."/>
            <person name="Labrenz M."/>
            <person name="Spormann A.M."/>
            <person name="Op den Camp H."/>
            <person name="Overmann J."/>
            <person name="Amann R."/>
            <person name="Jetten M.S.M."/>
            <person name="Mascher T."/>
            <person name="Medema M.H."/>
            <person name="Devos D.P."/>
            <person name="Kaster A.-K."/>
            <person name="Ovreas L."/>
            <person name="Rohde M."/>
            <person name="Galperin M.Y."/>
            <person name="Jogler C."/>
        </authorList>
    </citation>
    <scope>NUCLEOTIDE SEQUENCE [LARGE SCALE GENOMIC DNA]</scope>
    <source>
        <strain evidence="13 14">Pan265</strain>
    </source>
</reference>
<protein>
    <recommendedName>
        <fullName evidence="4 11">Flagellar motor switch protein FliM</fullName>
    </recommendedName>
</protein>
<evidence type="ECO:0000256" key="1">
    <source>
        <dbReference type="ARBA" id="ARBA00004117"/>
    </source>
</evidence>
<dbReference type="PIRSF" id="PIRSF002888">
    <property type="entry name" value="FliM"/>
    <property type="match status" value="1"/>
</dbReference>
<keyword evidence="13" id="KW-0969">Cilium</keyword>
<comment type="similarity">
    <text evidence="3">Belongs to the FliM family.</text>
</comment>
<comment type="subcellular location">
    <subcellularLocation>
        <location evidence="1">Bacterial flagellum basal body</location>
    </subcellularLocation>
    <subcellularLocation>
        <location evidence="2">Cell membrane</location>
        <topology evidence="2">Peripheral membrane protein</topology>
    </subcellularLocation>
</comment>
<sequence length="342" mass="38202">MTDMLDQNEIDSLLAAVEGGDVETEVDTGPSLVYSLRRGGITDAELEIRDYDFKRPERVSKDQMRALETLHDVFSRGFGASLSGFLRTIVEVKVADIEQMTFSEFTHSLPNPTCFNLLSCKPLDGSICLDLSPLIIYPIIDRLLGGSNAELFIPQRPLTAIELRLVNKIISRGMDALREAWQNIVEIKFNLEESESNPALVQIVPPNEVVVVVGFEMKMGGRAGTMSLCIPYNVIEPVVERLSNQTWEAYKKSVRNTQIRQRVAEHLEVARVPIRALLAETRLSIGDLKHLQAGDIITTEKPASAPLAMEIGGQRKFIGQLGQYRGNRAFKVTRKIQPKDRV</sequence>
<feature type="domain" description="Flagellar motor switch protein FliN-like C-terminal" evidence="12">
    <location>
        <begin position="266"/>
        <end position="336"/>
    </location>
</feature>
<evidence type="ECO:0000256" key="9">
    <source>
        <dbReference type="ARBA" id="ARBA00023143"/>
    </source>
</evidence>
<evidence type="ECO:0000256" key="8">
    <source>
        <dbReference type="ARBA" id="ARBA00023136"/>
    </source>
</evidence>
<keyword evidence="6" id="KW-0145">Chemotaxis</keyword>
<dbReference type="InterPro" id="IPR028976">
    <property type="entry name" value="CheC-like_sf"/>
</dbReference>
<dbReference type="Gene3D" id="2.30.330.10">
    <property type="entry name" value="SpoA-like"/>
    <property type="match status" value="1"/>
</dbReference>
<dbReference type="EMBL" id="CP036280">
    <property type="protein sequence ID" value="QDU71631.1"/>
    <property type="molecule type" value="Genomic_DNA"/>
</dbReference>
<keyword evidence="8" id="KW-0472">Membrane</keyword>
<evidence type="ECO:0000256" key="4">
    <source>
        <dbReference type="ARBA" id="ARBA00021898"/>
    </source>
</evidence>
<evidence type="ECO:0000313" key="14">
    <source>
        <dbReference type="Proteomes" id="UP000320386"/>
    </source>
</evidence>
<dbReference type="GO" id="GO:0050918">
    <property type="term" value="P:positive chemotaxis"/>
    <property type="evidence" value="ECO:0007669"/>
    <property type="project" value="TreeGrafter"/>
</dbReference>
<dbReference type="PRINTS" id="PR00955">
    <property type="entry name" value="FLGMOTORFLIM"/>
</dbReference>
<keyword evidence="13" id="KW-0282">Flagellum</keyword>
<evidence type="ECO:0000256" key="10">
    <source>
        <dbReference type="ARBA" id="ARBA00025044"/>
    </source>
</evidence>
<evidence type="ECO:0000313" key="13">
    <source>
        <dbReference type="EMBL" id="QDU71631.1"/>
    </source>
</evidence>
<evidence type="ECO:0000259" key="12">
    <source>
        <dbReference type="Pfam" id="PF01052"/>
    </source>
</evidence>
<name>A0A518BXC1_9BACT</name>
<evidence type="ECO:0000256" key="11">
    <source>
        <dbReference type="NCBIfam" id="TIGR01397"/>
    </source>
</evidence>
<dbReference type="CDD" id="cd17908">
    <property type="entry name" value="FliM"/>
    <property type="match status" value="1"/>
</dbReference>